<evidence type="ECO:0000259" key="17">
    <source>
        <dbReference type="Pfam" id="PF07715"/>
    </source>
</evidence>
<evidence type="ECO:0000256" key="7">
    <source>
        <dbReference type="ARBA" id="ARBA00023004"/>
    </source>
</evidence>
<feature type="chain" id="PRO_5046364065" evidence="15">
    <location>
        <begin position="31"/>
        <end position="832"/>
    </location>
</feature>
<keyword evidence="5 12" id="KW-0812">Transmembrane</keyword>
<feature type="domain" description="TonB-dependent receptor plug" evidence="17">
    <location>
        <begin position="105"/>
        <end position="199"/>
    </location>
</feature>
<keyword evidence="7" id="KW-0408">Iron</keyword>
<reference evidence="18 19" key="1">
    <citation type="journal article" date="2020" name="Int. J. Syst. Evol. Microbiol.">
        <title>Novel acetic acid bacteria from cider fermentations: Acetobacter conturbans sp. nov. and Acetobacter fallax sp. nov.</title>
        <authorList>
            <person name="Sombolestani A.S."/>
            <person name="Cleenwerck I."/>
            <person name="Cnockaert M."/>
            <person name="Borremans W."/>
            <person name="Wieme A.D."/>
            <person name="De Vuyst L."/>
            <person name="Vandamme P."/>
        </authorList>
    </citation>
    <scope>NUCLEOTIDE SEQUENCE [LARGE SCALE GENOMIC DNA]</scope>
    <source>
        <strain evidence="18 19">LMG 30640</strain>
    </source>
</reference>
<evidence type="ECO:0000256" key="12">
    <source>
        <dbReference type="PROSITE-ProRule" id="PRU01360"/>
    </source>
</evidence>
<proteinExistence type="inferred from homology"/>
<dbReference type="InterPro" id="IPR037066">
    <property type="entry name" value="Plug_dom_sf"/>
</dbReference>
<evidence type="ECO:0000256" key="1">
    <source>
        <dbReference type="ARBA" id="ARBA00004571"/>
    </source>
</evidence>
<protein>
    <submittedName>
        <fullName evidence="18">TonB-dependent receptor</fullName>
    </submittedName>
</protein>
<keyword evidence="18" id="KW-0675">Receptor</keyword>
<keyword evidence="4" id="KW-0410">Iron transport</keyword>
<feature type="domain" description="TonB-dependent receptor-like beta-barrel" evidence="16">
    <location>
        <begin position="331"/>
        <end position="793"/>
    </location>
</feature>
<dbReference type="InterPro" id="IPR036942">
    <property type="entry name" value="Beta-barrel_TonB_sf"/>
</dbReference>
<keyword evidence="8" id="KW-0406">Ion transport</keyword>
<dbReference type="PANTHER" id="PTHR32552">
    <property type="entry name" value="FERRICHROME IRON RECEPTOR-RELATED"/>
    <property type="match status" value="1"/>
</dbReference>
<evidence type="ECO:0000256" key="3">
    <source>
        <dbReference type="ARBA" id="ARBA00022452"/>
    </source>
</evidence>
<dbReference type="InterPro" id="IPR039426">
    <property type="entry name" value="TonB-dep_rcpt-like"/>
</dbReference>
<dbReference type="EMBL" id="WOTB01000012">
    <property type="protein sequence ID" value="NHN85095.1"/>
    <property type="molecule type" value="Genomic_DNA"/>
</dbReference>
<keyword evidence="3 12" id="KW-1134">Transmembrane beta strand</keyword>
<comment type="subcellular location">
    <subcellularLocation>
        <location evidence="1 12">Cell outer membrane</location>
        <topology evidence="1 12">Multi-pass membrane protein</topology>
    </subcellularLocation>
</comment>
<dbReference type="Pfam" id="PF00593">
    <property type="entry name" value="TonB_dep_Rec_b-barrel"/>
    <property type="match status" value="1"/>
</dbReference>
<dbReference type="InterPro" id="IPR012910">
    <property type="entry name" value="Plug_dom"/>
</dbReference>
<evidence type="ECO:0000256" key="8">
    <source>
        <dbReference type="ARBA" id="ARBA00023065"/>
    </source>
</evidence>
<evidence type="ECO:0000256" key="14">
    <source>
        <dbReference type="SAM" id="MobiDB-lite"/>
    </source>
</evidence>
<evidence type="ECO:0000313" key="18">
    <source>
        <dbReference type="EMBL" id="NHN85095.1"/>
    </source>
</evidence>
<evidence type="ECO:0000259" key="16">
    <source>
        <dbReference type="Pfam" id="PF00593"/>
    </source>
</evidence>
<dbReference type="Gene3D" id="2.40.170.20">
    <property type="entry name" value="TonB-dependent receptor, beta-barrel domain"/>
    <property type="match status" value="1"/>
</dbReference>
<keyword evidence="6 15" id="KW-0732">Signal</keyword>
<dbReference type="Pfam" id="PF07715">
    <property type="entry name" value="Plug"/>
    <property type="match status" value="1"/>
</dbReference>
<evidence type="ECO:0000256" key="13">
    <source>
        <dbReference type="RuleBase" id="RU003357"/>
    </source>
</evidence>
<gene>
    <name evidence="18" type="ORF">GOB93_10640</name>
</gene>
<name>A0ABX0JQ41_9PROT</name>
<dbReference type="Gene3D" id="2.170.130.10">
    <property type="entry name" value="TonB-dependent receptor, plug domain"/>
    <property type="match status" value="1"/>
</dbReference>
<feature type="signal peptide" evidence="15">
    <location>
        <begin position="1"/>
        <end position="30"/>
    </location>
</feature>
<feature type="region of interest" description="Disordered" evidence="14">
    <location>
        <begin position="49"/>
        <end position="95"/>
    </location>
</feature>
<evidence type="ECO:0000256" key="6">
    <source>
        <dbReference type="ARBA" id="ARBA00022729"/>
    </source>
</evidence>
<keyword evidence="10 12" id="KW-0472">Membrane</keyword>
<evidence type="ECO:0000256" key="2">
    <source>
        <dbReference type="ARBA" id="ARBA00022448"/>
    </source>
</evidence>
<sequence>MRTAFLRRVGTGFRLLRRITPALLCSTAIASPGYAATVGRKHVTGHAAGHAAAGHAVTGQQAAAAGPGRKAAGVPAHRRPASMDASGDAEDVSATGHRHISHGVSQVVSRATMDHFVTGTNPMQILAQSVPGVSFQSSDALGLDSVASTLYMRGFNQTQLGVSLDGIPMGAQGFHNWYGLNVDQMAIQDTISSITASQGAGALSTPSTQTLGGSITFTTADPEDRAGGQVSQMFGSNHMFRTYGRVDSGVLNPSGTKFYAAYARTDQNLWKGYGDQEEQQANFKLVQPLQDKGKFSAIFDYSNFSQYNYLGMTKNMWEQMGRDATYLKPDYAKSIEWANYAQNGGVPAQWAGKLTNDEIGDVTYDGTQIQRNYLSALALDYQIFPNVTSHTVAYGHVSNGLYQGTNNFMTSPDGTPLVDEAGHPDVRRLGFTQSFNIKLHNNDIQTGIWYENNRFRYPMRLYADTAAGPHSSISGYSASQARTLWSDAFNTNTFQFYLQDTWTIIPGMTLLGGFRSMTQTTHGGTEYDNTTALENEGWGLYYQHAANGSMTASAAFLPHFNFDYHFLDHHEIYWDIAENVRAYDYAAQSGSGSPWTGLGTSGYTAQQVFNDNKTKLRPERTWNYIIGYRYNSQFFTGSADFYHTDYYNRLAAITTGPAQNPYSAYENVGRETMNGADVAGTIRPVKGLDISNSFSWNDATYQTTSLPYGGSTVSLKGKHQVFYPKFMYTANVTYTWRKATFNFNTTYLSARPITYTNDVKVPSYWSSTLMASYDFGQIGFMRSLKASFMVNNLFNQNYIGGVYGAAAVSGDDNAILFQAPPRQYYGTISAQF</sequence>
<comment type="caution">
    <text evidence="18">The sequence shown here is derived from an EMBL/GenBank/DDBJ whole genome shotgun (WGS) entry which is preliminary data.</text>
</comment>
<keyword evidence="2 12" id="KW-0813">Transport</keyword>
<dbReference type="InterPro" id="IPR000531">
    <property type="entry name" value="Beta-barrel_TonB"/>
</dbReference>
<evidence type="ECO:0000256" key="5">
    <source>
        <dbReference type="ARBA" id="ARBA00022692"/>
    </source>
</evidence>
<keyword evidence="9 13" id="KW-0798">TonB box</keyword>
<evidence type="ECO:0000256" key="10">
    <source>
        <dbReference type="ARBA" id="ARBA00023136"/>
    </source>
</evidence>
<evidence type="ECO:0000256" key="9">
    <source>
        <dbReference type="ARBA" id="ARBA00023077"/>
    </source>
</evidence>
<comment type="similarity">
    <text evidence="12 13">Belongs to the TonB-dependent receptor family.</text>
</comment>
<keyword evidence="11 12" id="KW-0998">Cell outer membrane</keyword>
<dbReference type="SUPFAM" id="SSF56935">
    <property type="entry name" value="Porins"/>
    <property type="match status" value="1"/>
</dbReference>
<organism evidence="18 19">
    <name type="scientific">Acetobacter musti</name>
    <dbReference type="NCBI Taxonomy" id="864732"/>
    <lineage>
        <taxon>Bacteria</taxon>
        <taxon>Pseudomonadati</taxon>
        <taxon>Pseudomonadota</taxon>
        <taxon>Alphaproteobacteria</taxon>
        <taxon>Acetobacterales</taxon>
        <taxon>Acetobacteraceae</taxon>
        <taxon>Acetobacter</taxon>
    </lineage>
</organism>
<dbReference type="PANTHER" id="PTHR32552:SF89">
    <property type="entry name" value="CATECHOLATE SIDEROPHORE RECEPTOR FIU"/>
    <property type="match status" value="1"/>
</dbReference>
<evidence type="ECO:0000313" key="19">
    <source>
        <dbReference type="Proteomes" id="UP000635278"/>
    </source>
</evidence>
<keyword evidence="19" id="KW-1185">Reference proteome</keyword>
<evidence type="ECO:0000256" key="15">
    <source>
        <dbReference type="SAM" id="SignalP"/>
    </source>
</evidence>
<dbReference type="Proteomes" id="UP000635278">
    <property type="component" value="Unassembled WGS sequence"/>
</dbReference>
<evidence type="ECO:0000256" key="4">
    <source>
        <dbReference type="ARBA" id="ARBA00022496"/>
    </source>
</evidence>
<dbReference type="PROSITE" id="PS52016">
    <property type="entry name" value="TONB_DEPENDENT_REC_3"/>
    <property type="match status" value="1"/>
</dbReference>
<evidence type="ECO:0000256" key="11">
    <source>
        <dbReference type="ARBA" id="ARBA00023237"/>
    </source>
</evidence>
<accession>A0ABX0JQ41</accession>
<feature type="compositionally biased region" description="Low complexity" evidence="14">
    <location>
        <begin position="49"/>
        <end position="75"/>
    </location>
</feature>